<protein>
    <submittedName>
        <fullName evidence="2">Uncharacterized protein</fullName>
    </submittedName>
</protein>
<dbReference type="EMBL" id="MOMC01000046">
    <property type="protein sequence ID" value="ONH27290.1"/>
    <property type="molecule type" value="Genomic_DNA"/>
</dbReference>
<sequence>MPFPFGRKRQAPNPQPATRQPSGPRPATRPVASTAPMAQVEKVVTAAAALRPVTDAELKAEFDGVRQVWGATRIIAVARDPLRARLTDVLASNLKEGFEIEVETTDDPLSFVMINCVNPRAGTWRPYRVARLVPTKEQPEERFGLYGHSSLYAHDAAVQYVETDTKSSGAVFHVHRGPNREAALAFLRERPVREKLVYQIVETPQGNVGRDLIYIFEEKDGKPIEYGVRPRLAQPRPSTTHCAWCGFYVAPLRVDVATSGPSTATVYLTVAEMKDKGNGFRCEKCALLQCVFCTDFPPTASVMGHPAPCGSCGADLAQSQLVQMRTTDR</sequence>
<dbReference type="RefSeq" id="WP_076819131.1">
    <property type="nucleotide sequence ID" value="NZ_MOMC01000046.1"/>
</dbReference>
<feature type="region of interest" description="Disordered" evidence="1">
    <location>
        <begin position="1"/>
        <end position="36"/>
    </location>
</feature>
<dbReference type="AlphaFoldDB" id="A0A1V2I6Z9"/>
<feature type="compositionally biased region" description="Basic residues" evidence="1">
    <location>
        <begin position="1"/>
        <end position="10"/>
    </location>
</feature>
<proteinExistence type="predicted"/>
<evidence type="ECO:0000256" key="1">
    <source>
        <dbReference type="SAM" id="MobiDB-lite"/>
    </source>
</evidence>
<accession>A0A1V2I6Z9</accession>
<dbReference type="Proteomes" id="UP000188929">
    <property type="component" value="Unassembled WGS sequence"/>
</dbReference>
<evidence type="ECO:0000313" key="3">
    <source>
        <dbReference type="Proteomes" id="UP000188929"/>
    </source>
</evidence>
<organism evidence="2 3">
    <name type="scientific">Pseudofrankia asymbiotica</name>
    <dbReference type="NCBI Taxonomy" id="1834516"/>
    <lineage>
        <taxon>Bacteria</taxon>
        <taxon>Bacillati</taxon>
        <taxon>Actinomycetota</taxon>
        <taxon>Actinomycetes</taxon>
        <taxon>Frankiales</taxon>
        <taxon>Frankiaceae</taxon>
        <taxon>Pseudofrankia</taxon>
    </lineage>
</organism>
<evidence type="ECO:0000313" key="2">
    <source>
        <dbReference type="EMBL" id="ONH27290.1"/>
    </source>
</evidence>
<reference evidence="3" key="1">
    <citation type="submission" date="2016-10" db="EMBL/GenBank/DDBJ databases">
        <title>Frankia sp. NRRL B-16386 Genome sequencing.</title>
        <authorList>
            <person name="Ghodhbane-Gtari F."/>
            <person name="Swanson E."/>
            <person name="Gueddou A."/>
            <person name="Hezbri K."/>
            <person name="Ktari K."/>
            <person name="Nouioui I."/>
            <person name="Morris K."/>
            <person name="Simpson S."/>
            <person name="Abebe-Akele F."/>
            <person name="Thomas K."/>
            <person name="Gtari M."/>
            <person name="Tisa L.S."/>
        </authorList>
    </citation>
    <scope>NUCLEOTIDE SEQUENCE [LARGE SCALE GENOMIC DNA]</scope>
    <source>
        <strain evidence="3">NRRL B-16386</strain>
    </source>
</reference>
<dbReference type="OrthoDB" id="4163377at2"/>
<keyword evidence="3" id="KW-1185">Reference proteome</keyword>
<gene>
    <name evidence="2" type="ORF">BL253_22270</name>
</gene>
<name>A0A1V2I6Z9_9ACTN</name>
<comment type="caution">
    <text evidence="2">The sequence shown here is derived from an EMBL/GenBank/DDBJ whole genome shotgun (WGS) entry which is preliminary data.</text>
</comment>